<comment type="caution">
    <text evidence="1">The sequence shown here is derived from an EMBL/GenBank/DDBJ whole genome shotgun (WGS) entry which is preliminary data.</text>
</comment>
<evidence type="ECO:0000313" key="2">
    <source>
        <dbReference type="Proteomes" id="UP000814140"/>
    </source>
</evidence>
<organism evidence="1 2">
    <name type="scientific">Artomyces pyxidatus</name>
    <dbReference type="NCBI Taxonomy" id="48021"/>
    <lineage>
        <taxon>Eukaryota</taxon>
        <taxon>Fungi</taxon>
        <taxon>Dikarya</taxon>
        <taxon>Basidiomycota</taxon>
        <taxon>Agaricomycotina</taxon>
        <taxon>Agaricomycetes</taxon>
        <taxon>Russulales</taxon>
        <taxon>Auriscalpiaceae</taxon>
        <taxon>Artomyces</taxon>
    </lineage>
</organism>
<name>A0ACB8SE79_9AGAM</name>
<proteinExistence type="predicted"/>
<evidence type="ECO:0000313" key="1">
    <source>
        <dbReference type="EMBL" id="KAI0054255.1"/>
    </source>
</evidence>
<sequence length="155" mass="17032">MNITDVLNGGCPYDSTFCTALARRLTCPRDHPERTSPAVVAVSAATRSPPSPRRPPPAALTVAQSHQGYYTDDFTRLKISSSPHPAKLYNWDTDAVPVRRTAKPEATSDASSHASRPKPAPHPQQQLFNHRRDDPVSFAVQKRPTPTPKHSANYV</sequence>
<accession>A0ACB8SE79</accession>
<reference evidence="1" key="2">
    <citation type="journal article" date="2022" name="New Phytol.">
        <title>Evolutionary transition to the ectomycorrhizal habit in the genomes of a hyperdiverse lineage of mushroom-forming fungi.</title>
        <authorList>
            <person name="Looney B."/>
            <person name="Miyauchi S."/>
            <person name="Morin E."/>
            <person name="Drula E."/>
            <person name="Courty P.E."/>
            <person name="Kohler A."/>
            <person name="Kuo A."/>
            <person name="LaButti K."/>
            <person name="Pangilinan J."/>
            <person name="Lipzen A."/>
            <person name="Riley R."/>
            <person name="Andreopoulos W."/>
            <person name="He G."/>
            <person name="Johnson J."/>
            <person name="Nolan M."/>
            <person name="Tritt A."/>
            <person name="Barry K.W."/>
            <person name="Grigoriev I.V."/>
            <person name="Nagy L.G."/>
            <person name="Hibbett D."/>
            <person name="Henrissat B."/>
            <person name="Matheny P.B."/>
            <person name="Labbe J."/>
            <person name="Martin F.M."/>
        </authorList>
    </citation>
    <scope>NUCLEOTIDE SEQUENCE</scope>
    <source>
        <strain evidence="1">HHB10654</strain>
    </source>
</reference>
<dbReference type="EMBL" id="MU277584">
    <property type="protein sequence ID" value="KAI0054255.1"/>
    <property type="molecule type" value="Genomic_DNA"/>
</dbReference>
<gene>
    <name evidence="1" type="ORF">BV25DRAFT_1843798</name>
</gene>
<keyword evidence="2" id="KW-1185">Reference proteome</keyword>
<dbReference type="Proteomes" id="UP000814140">
    <property type="component" value="Unassembled WGS sequence"/>
</dbReference>
<reference evidence="1" key="1">
    <citation type="submission" date="2021-03" db="EMBL/GenBank/DDBJ databases">
        <authorList>
            <consortium name="DOE Joint Genome Institute"/>
            <person name="Ahrendt S."/>
            <person name="Looney B.P."/>
            <person name="Miyauchi S."/>
            <person name="Morin E."/>
            <person name="Drula E."/>
            <person name="Courty P.E."/>
            <person name="Chicoki N."/>
            <person name="Fauchery L."/>
            <person name="Kohler A."/>
            <person name="Kuo A."/>
            <person name="Labutti K."/>
            <person name="Pangilinan J."/>
            <person name="Lipzen A."/>
            <person name="Riley R."/>
            <person name="Andreopoulos W."/>
            <person name="He G."/>
            <person name="Johnson J."/>
            <person name="Barry K.W."/>
            <person name="Grigoriev I.V."/>
            <person name="Nagy L."/>
            <person name="Hibbett D."/>
            <person name="Henrissat B."/>
            <person name="Matheny P.B."/>
            <person name="Labbe J."/>
            <person name="Martin F."/>
        </authorList>
    </citation>
    <scope>NUCLEOTIDE SEQUENCE</scope>
    <source>
        <strain evidence="1">HHB10654</strain>
    </source>
</reference>
<protein>
    <submittedName>
        <fullName evidence="1">Uncharacterized protein</fullName>
    </submittedName>
</protein>